<gene>
    <name evidence="2" type="ORF">FB382_001262</name>
</gene>
<keyword evidence="1" id="KW-0812">Transmembrane</keyword>
<feature type="transmembrane region" description="Helical" evidence="1">
    <location>
        <begin position="106"/>
        <end position="125"/>
    </location>
</feature>
<feature type="transmembrane region" description="Helical" evidence="1">
    <location>
        <begin position="43"/>
        <end position="65"/>
    </location>
</feature>
<keyword evidence="3" id="KW-1185">Reference proteome</keyword>
<reference evidence="2 3" key="1">
    <citation type="submission" date="2020-07" db="EMBL/GenBank/DDBJ databases">
        <title>Sequencing the genomes of 1000 actinobacteria strains.</title>
        <authorList>
            <person name="Klenk H.-P."/>
        </authorList>
    </citation>
    <scope>NUCLEOTIDE SEQUENCE [LARGE SCALE GENOMIC DNA]</scope>
    <source>
        <strain evidence="2 3">DSM 21349</strain>
    </source>
</reference>
<evidence type="ECO:0000313" key="2">
    <source>
        <dbReference type="EMBL" id="MBA8802971.1"/>
    </source>
</evidence>
<name>A0A7W3IYG1_9ACTN</name>
<feature type="transmembrane region" description="Helical" evidence="1">
    <location>
        <begin position="77"/>
        <end position="94"/>
    </location>
</feature>
<dbReference type="Proteomes" id="UP000580910">
    <property type="component" value="Unassembled WGS sequence"/>
</dbReference>
<accession>A0A7W3IYG1</accession>
<dbReference type="EMBL" id="JACGXA010000001">
    <property type="protein sequence ID" value="MBA8802971.1"/>
    <property type="molecule type" value="Genomic_DNA"/>
</dbReference>
<keyword evidence="1" id="KW-1133">Transmembrane helix</keyword>
<dbReference type="RefSeq" id="WP_182537715.1">
    <property type="nucleotide sequence ID" value="NZ_JACGXA010000001.1"/>
</dbReference>
<comment type="caution">
    <text evidence="2">The sequence shown here is derived from an EMBL/GenBank/DDBJ whole genome shotgun (WGS) entry which is preliminary data.</text>
</comment>
<sequence>MLPTLVGRLQTRIFLIAVVGGLWALVIAPLLPGGGTLTDRYRAMYAVLAIVLVLGLVWEVVYHLLQQFRWEKDWPTFFALLVGVPEGLAAYAVARSGVLSWAEDITPAAFVVGFGTTWLVTWLVVSGPMRVLTVHWRFRGGRLV</sequence>
<protein>
    <submittedName>
        <fullName evidence="2">Uncharacterized protein</fullName>
    </submittedName>
</protein>
<evidence type="ECO:0000313" key="3">
    <source>
        <dbReference type="Proteomes" id="UP000580910"/>
    </source>
</evidence>
<proteinExistence type="predicted"/>
<organism evidence="2 3">
    <name type="scientific">Nocardioides ginsengisegetis</name>
    <dbReference type="NCBI Taxonomy" id="661491"/>
    <lineage>
        <taxon>Bacteria</taxon>
        <taxon>Bacillati</taxon>
        <taxon>Actinomycetota</taxon>
        <taxon>Actinomycetes</taxon>
        <taxon>Propionibacteriales</taxon>
        <taxon>Nocardioidaceae</taxon>
        <taxon>Nocardioides</taxon>
    </lineage>
</organism>
<evidence type="ECO:0000256" key="1">
    <source>
        <dbReference type="SAM" id="Phobius"/>
    </source>
</evidence>
<keyword evidence="1" id="KW-0472">Membrane</keyword>
<dbReference type="AlphaFoldDB" id="A0A7W3IYG1"/>
<feature type="transmembrane region" description="Helical" evidence="1">
    <location>
        <begin position="12"/>
        <end position="31"/>
    </location>
</feature>